<dbReference type="InterPro" id="IPR029058">
    <property type="entry name" value="AB_hydrolase_fold"/>
</dbReference>
<evidence type="ECO:0000313" key="7">
    <source>
        <dbReference type="EMBL" id="KAH7014308.1"/>
    </source>
</evidence>
<accession>A0A9P8XV39</accession>
<dbReference type="Pfam" id="PF07859">
    <property type="entry name" value="Abhydrolase_3"/>
    <property type="match status" value="1"/>
</dbReference>
<evidence type="ECO:0000256" key="2">
    <source>
        <dbReference type="ARBA" id="ARBA00022801"/>
    </source>
</evidence>
<keyword evidence="5" id="KW-0812">Transmembrane</keyword>
<organism evidence="7 8">
    <name type="scientific">Microdochium trichocladiopsis</name>
    <dbReference type="NCBI Taxonomy" id="1682393"/>
    <lineage>
        <taxon>Eukaryota</taxon>
        <taxon>Fungi</taxon>
        <taxon>Dikarya</taxon>
        <taxon>Ascomycota</taxon>
        <taxon>Pezizomycotina</taxon>
        <taxon>Sordariomycetes</taxon>
        <taxon>Xylariomycetidae</taxon>
        <taxon>Xylariales</taxon>
        <taxon>Microdochiaceae</taxon>
        <taxon>Microdochium</taxon>
    </lineage>
</organism>
<dbReference type="OrthoDB" id="66881at2759"/>
<dbReference type="PROSITE" id="PS01174">
    <property type="entry name" value="LIPASE_GDXG_SER"/>
    <property type="match status" value="1"/>
</dbReference>
<feature type="domain" description="Alpha/beta hydrolase fold-3" evidence="6">
    <location>
        <begin position="128"/>
        <end position="357"/>
    </location>
</feature>
<keyword evidence="5" id="KW-1133">Transmembrane helix</keyword>
<protein>
    <submittedName>
        <fullName evidence="7">Alpha/Beta hydrolase protein</fullName>
    </submittedName>
</protein>
<evidence type="ECO:0000313" key="8">
    <source>
        <dbReference type="Proteomes" id="UP000756346"/>
    </source>
</evidence>
<comment type="caution">
    <text evidence="7">The sequence shown here is derived from an EMBL/GenBank/DDBJ whole genome shotgun (WGS) entry which is preliminary data.</text>
</comment>
<comment type="similarity">
    <text evidence="1">Belongs to the 'GDXG' lipolytic enzyme family.</text>
</comment>
<dbReference type="PANTHER" id="PTHR48081:SF8">
    <property type="entry name" value="ALPHA_BETA HYDROLASE FOLD-3 DOMAIN-CONTAINING PROTEIN-RELATED"/>
    <property type="match status" value="1"/>
</dbReference>
<dbReference type="Gene3D" id="3.40.50.1820">
    <property type="entry name" value="alpha/beta hydrolase"/>
    <property type="match status" value="1"/>
</dbReference>
<dbReference type="AlphaFoldDB" id="A0A9P8XV39"/>
<evidence type="ECO:0000256" key="5">
    <source>
        <dbReference type="SAM" id="Phobius"/>
    </source>
</evidence>
<feature type="active site" evidence="3">
    <location>
        <position position="217"/>
    </location>
</feature>
<evidence type="ECO:0000256" key="1">
    <source>
        <dbReference type="ARBA" id="ARBA00010515"/>
    </source>
</evidence>
<dbReference type="RefSeq" id="XP_046005275.1">
    <property type="nucleotide sequence ID" value="XM_046155770.1"/>
</dbReference>
<evidence type="ECO:0000256" key="3">
    <source>
        <dbReference type="PROSITE-ProRule" id="PRU10038"/>
    </source>
</evidence>
<proteinExistence type="inferred from homology"/>
<dbReference type="PANTHER" id="PTHR48081">
    <property type="entry name" value="AB HYDROLASE SUPERFAMILY PROTEIN C4A8.06C"/>
    <property type="match status" value="1"/>
</dbReference>
<feature type="transmembrane region" description="Helical" evidence="5">
    <location>
        <begin position="12"/>
        <end position="34"/>
    </location>
</feature>
<reference evidence="7" key="1">
    <citation type="journal article" date="2021" name="Nat. Commun.">
        <title>Genetic determinants of endophytism in the Arabidopsis root mycobiome.</title>
        <authorList>
            <person name="Mesny F."/>
            <person name="Miyauchi S."/>
            <person name="Thiergart T."/>
            <person name="Pickel B."/>
            <person name="Atanasova L."/>
            <person name="Karlsson M."/>
            <person name="Huettel B."/>
            <person name="Barry K.W."/>
            <person name="Haridas S."/>
            <person name="Chen C."/>
            <person name="Bauer D."/>
            <person name="Andreopoulos W."/>
            <person name="Pangilinan J."/>
            <person name="LaButti K."/>
            <person name="Riley R."/>
            <person name="Lipzen A."/>
            <person name="Clum A."/>
            <person name="Drula E."/>
            <person name="Henrissat B."/>
            <person name="Kohler A."/>
            <person name="Grigoriev I.V."/>
            <person name="Martin F.M."/>
            <person name="Hacquard S."/>
        </authorList>
    </citation>
    <scope>NUCLEOTIDE SEQUENCE</scope>
    <source>
        <strain evidence="7">MPI-CAGE-CH-0230</strain>
    </source>
</reference>
<dbReference type="Proteomes" id="UP000756346">
    <property type="component" value="Unassembled WGS sequence"/>
</dbReference>
<feature type="region of interest" description="Disordered" evidence="4">
    <location>
        <begin position="238"/>
        <end position="257"/>
    </location>
</feature>
<sequence>MALLSHYPFKAIFTLYSICYALCTLPLWLTASIIPWTRPKREWTILQAIRMQITSKVLHYWSVIELNTSTPLKPGREGRRFTVAQPAPQEMYSGPLDDAEIRPAPVGLTWTKTPVTSGKTLPRDATFILHFHGGAFVIGDGRDHDTGFLAATLIKQFGIASGAAAPAHTCVVTPQYRLSCRPGAHFPAALQDAVTSYIHLVHDLGIPARQVVVSGDSAGGNLALGLLRYITEHGAQSNQKQNDILSGEEDEDGPDTTGLPLPGAVLLWSPWTDISAAQDPNAIYQSPQYSTDYLSGAFGAWGARAYTAFGRLDALDPYISPLHAPFRSPVPVLIHAGGGEVLLQDCEELTRRLRKAGGLGAEGSQEDDGGKGGGEWEKVLAGNVELIMSPHCPHDILLVGAMTGFNKEAKVAARKAGDFWNRVRKIE</sequence>
<keyword evidence="2 7" id="KW-0378">Hydrolase</keyword>
<name>A0A9P8XV39_9PEZI</name>
<keyword evidence="8" id="KW-1185">Reference proteome</keyword>
<dbReference type="GeneID" id="70185316"/>
<gene>
    <name evidence="7" type="ORF">B0I36DRAFT_338519</name>
</gene>
<dbReference type="InterPro" id="IPR033140">
    <property type="entry name" value="Lipase_GDXG_put_SER_AS"/>
</dbReference>
<evidence type="ECO:0000259" key="6">
    <source>
        <dbReference type="Pfam" id="PF07859"/>
    </source>
</evidence>
<evidence type="ECO:0000256" key="4">
    <source>
        <dbReference type="SAM" id="MobiDB-lite"/>
    </source>
</evidence>
<dbReference type="GO" id="GO:0016787">
    <property type="term" value="F:hydrolase activity"/>
    <property type="evidence" value="ECO:0007669"/>
    <property type="project" value="UniProtKB-KW"/>
</dbReference>
<dbReference type="SUPFAM" id="SSF53474">
    <property type="entry name" value="alpha/beta-Hydrolases"/>
    <property type="match status" value="1"/>
</dbReference>
<dbReference type="InterPro" id="IPR050300">
    <property type="entry name" value="GDXG_lipolytic_enzyme"/>
</dbReference>
<dbReference type="InterPro" id="IPR013094">
    <property type="entry name" value="AB_hydrolase_3"/>
</dbReference>
<keyword evidence="5" id="KW-0472">Membrane</keyword>
<dbReference type="EMBL" id="JAGTJQ010000013">
    <property type="protein sequence ID" value="KAH7014308.1"/>
    <property type="molecule type" value="Genomic_DNA"/>
</dbReference>